<organism evidence="4 5">
    <name type="scientific">Aphanomyces stellatus</name>
    <dbReference type="NCBI Taxonomy" id="120398"/>
    <lineage>
        <taxon>Eukaryota</taxon>
        <taxon>Sar</taxon>
        <taxon>Stramenopiles</taxon>
        <taxon>Oomycota</taxon>
        <taxon>Saprolegniomycetes</taxon>
        <taxon>Saprolegniales</taxon>
        <taxon>Verrucalvaceae</taxon>
        <taxon>Aphanomyces</taxon>
    </lineage>
</organism>
<evidence type="ECO:0000313" key="5">
    <source>
        <dbReference type="Proteomes" id="UP000332933"/>
    </source>
</evidence>
<dbReference type="EMBL" id="VJMH01007223">
    <property type="protein sequence ID" value="KAF0685005.1"/>
    <property type="molecule type" value="Genomic_DNA"/>
</dbReference>
<accession>A0A485LMH0</accession>
<feature type="domain" description="Nucleolar 27S pre-rRNA processing Urb2/Npa2 C-terminal" evidence="2">
    <location>
        <begin position="1222"/>
        <end position="1394"/>
    </location>
</feature>
<dbReference type="OrthoDB" id="160374at2759"/>
<reference evidence="3" key="2">
    <citation type="submission" date="2019-06" db="EMBL/GenBank/DDBJ databases">
        <title>Genomics analysis of Aphanomyces spp. identifies a new class of oomycete effector associated with host adaptation.</title>
        <authorList>
            <person name="Gaulin E."/>
        </authorList>
    </citation>
    <scope>NUCLEOTIDE SEQUENCE</scope>
    <source>
        <strain evidence="3">CBS 578.67</strain>
    </source>
</reference>
<dbReference type="EMBL" id="CAADRA010007249">
    <property type="protein sequence ID" value="VFT99682.1"/>
    <property type="molecule type" value="Genomic_DNA"/>
</dbReference>
<evidence type="ECO:0000256" key="1">
    <source>
        <dbReference type="SAM" id="MobiDB-lite"/>
    </source>
</evidence>
<feature type="region of interest" description="Disordered" evidence="1">
    <location>
        <begin position="278"/>
        <end position="301"/>
    </location>
</feature>
<keyword evidence="5" id="KW-1185">Reference proteome</keyword>
<dbReference type="GO" id="GO:0042254">
    <property type="term" value="P:ribosome biogenesis"/>
    <property type="evidence" value="ECO:0007669"/>
    <property type="project" value="TreeGrafter"/>
</dbReference>
<proteinExistence type="predicted"/>
<dbReference type="PANTHER" id="PTHR15682">
    <property type="entry name" value="UNHEALTHY RIBOSOME BIOGENESIS PROTEIN 2 HOMOLOG"/>
    <property type="match status" value="1"/>
</dbReference>
<dbReference type="GO" id="GO:0005730">
    <property type="term" value="C:nucleolus"/>
    <property type="evidence" value="ECO:0007669"/>
    <property type="project" value="TreeGrafter"/>
</dbReference>
<evidence type="ECO:0000259" key="2">
    <source>
        <dbReference type="Pfam" id="PF10441"/>
    </source>
</evidence>
<dbReference type="InterPro" id="IPR052609">
    <property type="entry name" value="Ribosome_Biogenesis_Reg"/>
</dbReference>
<evidence type="ECO:0000313" key="3">
    <source>
        <dbReference type="EMBL" id="KAF0685005.1"/>
    </source>
</evidence>
<reference evidence="4 5" key="1">
    <citation type="submission" date="2019-03" db="EMBL/GenBank/DDBJ databases">
        <authorList>
            <person name="Gaulin E."/>
            <person name="Dumas B."/>
        </authorList>
    </citation>
    <scope>NUCLEOTIDE SEQUENCE [LARGE SCALE GENOMIC DNA]</scope>
    <source>
        <strain evidence="4">CBS 568.67</strain>
    </source>
</reference>
<sequence length="1395" mass="151242">MSPSIHDVTQLLQWKSKSKQQHGPKAPNEASIKLALDLLADDSSLADVEAQLHVAQTRLLQAILEYAVFTTTYKSGDTMQSSPQSFHLLSLALRRTQTYQLSLQSCSQLLLAIVSVLQQHAAACAVDAAAFDDALIESVSTVFVRLFENTSTAAFAPRFGVFKPPTDVYATFLKDSVASLVAISAAIQSDTVAHVVLAILQVHHSLQKNQSNKKKVFLACKQSLGTFVTLRASMEPLRPFSDPMIDSLDLMVADALFDNEHLHGYGGLVVGSQHWPAPASTGDVDDAPPSKKKAKGGTNKAHATAKSYQHQLFDQVRTLLVDDPSGGVAEFVQMLVRQYVTYIRRATLSHDRNDPTTPDAKKRKAADRDTMTPAFTFWLDMCDVNMDVYGASSPSSTIHVWLRLWEAMNASDIYRVAEDNTAQHQFHYLERVVASVMDHLSNSSSATRGSVADETALLANMVQCSPKILQLHLARVFAYVAQHGADAVAECGTCLARLIESYDAMRLLEEFLGTLFEVADCAPVCGLFHQHAALEATSRTAFAHVPMGQVESLWLFFHDVLYRAVKAASIGRVQLIRTVFGLYIQEVPVSQHIQAPLLACAKQTFDLVLWPPIANAGASSYQTSSKKMAAASTSDVVSLERETLSLMGDLLELTDKSVDTSFVIHTCFASPDFLDHVASSIIVDASAASASRFEAGVLKLCATRVRQLVSSFDRGTDARAVASFVLAAATRLGTYACITPFLSELGASASPDVCAAFVDAISRAAMAHTLTPHLFLDAQLYEIRPFLHVLPIVFTNILTARTCALWQSTHATTTLAALVQRKYKKSRGPVDAAAAAALLDAVAFMSTVPIPFLAGTERDGLVAAMLEIESILHNVPTTADNDAVASTLTALYAWLESFLAAVAAPFEPSVLAVLDTWTAAFFARAVAPSSSVSSSLVRAIVRVYVTFHPKQMQPLNDLVVAKLDDAVLSPWTMTLVSLAVRGWASSNHANGEHFFAALAPRLRPRFEQAADASTLLDVYASMLHFDLVRAKTRDAALLASLGPMLASACRALAASADPAALRLVLVVCSNFRSLADGPTHALSLATYGRLVAALLAPLAHSAAPAAALELLLTGATASEFHLVWHTLTTEIQQNEAPARVLAGLRGMLSVLRLEKLAPHKRLLTDSAKTTLAHLVNLCPATTAPTAVHAAALQVVVQALSKPEAFGWHASDVQTALLALRPIEAISSQSSFVAALLDDDAALSDVWQQSYLLLLRLLRQYSSSLPHYLPHFVVGCNALLRALLHVAASSSSSSRIKLLHLWASNLTRLYGYMIPHSVSFRKHMVYLLAEFFYNHSNDTLSHDVQQTLRPGIYALFDICSKYEKEQLYGTLDSTGKILLKSMDAHYKETHQYTGKV</sequence>
<dbReference type="Proteomes" id="UP000332933">
    <property type="component" value="Unassembled WGS sequence"/>
</dbReference>
<evidence type="ECO:0000313" key="4">
    <source>
        <dbReference type="EMBL" id="VFT99682.1"/>
    </source>
</evidence>
<dbReference type="Pfam" id="PF10441">
    <property type="entry name" value="Urb2"/>
    <property type="match status" value="1"/>
</dbReference>
<dbReference type="InterPro" id="IPR018849">
    <property type="entry name" value="Urb2/Npa2_C"/>
</dbReference>
<protein>
    <submittedName>
        <fullName evidence="4">Aste57867_23034 protein</fullName>
    </submittedName>
</protein>
<dbReference type="PANTHER" id="PTHR15682:SF2">
    <property type="entry name" value="UNHEALTHY RIBOSOME BIOGENESIS PROTEIN 2 HOMOLOG"/>
    <property type="match status" value="1"/>
</dbReference>
<gene>
    <name evidence="4" type="primary">Aste57867_23034</name>
    <name evidence="3" type="ORF">As57867_022963</name>
    <name evidence="4" type="ORF">ASTE57867_23034</name>
</gene>
<name>A0A485LMH0_9STRA</name>